<dbReference type="PANTHER" id="PTHR32419:SF6">
    <property type="entry name" value="GLUTATHIONE S-TRANSFERASE OMEGA-LIKE 1-RELATED"/>
    <property type="match status" value="1"/>
</dbReference>
<gene>
    <name evidence="2" type="ORF">ACFQ14_03110</name>
</gene>
<dbReference type="InterPro" id="IPR036249">
    <property type="entry name" value="Thioredoxin-like_sf"/>
</dbReference>
<reference evidence="3" key="1">
    <citation type="journal article" date="2019" name="Int. J. Syst. Evol. Microbiol.">
        <title>The Global Catalogue of Microorganisms (GCM) 10K type strain sequencing project: providing services to taxonomists for standard genome sequencing and annotation.</title>
        <authorList>
            <consortium name="The Broad Institute Genomics Platform"/>
            <consortium name="The Broad Institute Genome Sequencing Center for Infectious Disease"/>
            <person name="Wu L."/>
            <person name="Ma J."/>
        </authorList>
    </citation>
    <scope>NUCLEOTIDE SEQUENCE [LARGE SCALE GENOMIC DNA]</scope>
    <source>
        <strain evidence="3">CCUG 60023</strain>
    </source>
</reference>
<accession>A0ABW3FCF9</accession>
<organism evidence="2 3">
    <name type="scientific">Pseudahrensia aquimaris</name>
    <dbReference type="NCBI Taxonomy" id="744461"/>
    <lineage>
        <taxon>Bacteria</taxon>
        <taxon>Pseudomonadati</taxon>
        <taxon>Pseudomonadota</taxon>
        <taxon>Alphaproteobacteria</taxon>
        <taxon>Hyphomicrobiales</taxon>
        <taxon>Ahrensiaceae</taxon>
        <taxon>Pseudahrensia</taxon>
    </lineage>
</organism>
<protein>
    <submittedName>
        <fullName evidence="2">Glutathione S-transferase family protein</fullName>
        <ecNumber evidence="2">1.8.5.-</ecNumber>
    </submittedName>
</protein>
<feature type="domain" description="GST C-terminal" evidence="1">
    <location>
        <begin position="167"/>
        <end position="300"/>
    </location>
</feature>
<evidence type="ECO:0000313" key="2">
    <source>
        <dbReference type="EMBL" id="MFD0915388.1"/>
    </source>
</evidence>
<dbReference type="PIRSF" id="PIRSF015753">
    <property type="entry name" value="GST"/>
    <property type="match status" value="1"/>
</dbReference>
<dbReference type="InterPro" id="IPR036282">
    <property type="entry name" value="Glutathione-S-Trfase_C_sf"/>
</dbReference>
<dbReference type="InterPro" id="IPR047047">
    <property type="entry name" value="GST_Omega-like_C"/>
</dbReference>
<dbReference type="Proteomes" id="UP001597101">
    <property type="component" value="Unassembled WGS sequence"/>
</dbReference>
<dbReference type="InterPro" id="IPR040079">
    <property type="entry name" value="Glutathione_S-Trfase"/>
</dbReference>
<dbReference type="SFLD" id="SFLDS00019">
    <property type="entry name" value="Glutathione_Transferase_(cytos"/>
    <property type="match status" value="1"/>
</dbReference>
<comment type="caution">
    <text evidence="2">The sequence shown here is derived from an EMBL/GenBank/DDBJ whole genome shotgun (WGS) entry which is preliminary data.</text>
</comment>
<dbReference type="PANTHER" id="PTHR32419">
    <property type="entry name" value="GLUTATHIONYL-HYDROQUINONE REDUCTASE"/>
    <property type="match status" value="1"/>
</dbReference>
<dbReference type="GO" id="GO:0016491">
    <property type="term" value="F:oxidoreductase activity"/>
    <property type="evidence" value="ECO:0007669"/>
    <property type="project" value="UniProtKB-KW"/>
</dbReference>
<dbReference type="InterPro" id="IPR016639">
    <property type="entry name" value="GST_Omega/GSH"/>
</dbReference>
<dbReference type="Gene3D" id="1.20.1050.10">
    <property type="match status" value="1"/>
</dbReference>
<dbReference type="Pfam" id="PF13409">
    <property type="entry name" value="GST_N_2"/>
    <property type="match status" value="1"/>
</dbReference>
<proteinExistence type="predicted"/>
<evidence type="ECO:0000259" key="1">
    <source>
        <dbReference type="PROSITE" id="PS50405"/>
    </source>
</evidence>
<evidence type="ECO:0000313" key="3">
    <source>
        <dbReference type="Proteomes" id="UP001597101"/>
    </source>
</evidence>
<dbReference type="InterPro" id="IPR004045">
    <property type="entry name" value="Glutathione_S-Trfase_N"/>
</dbReference>
<dbReference type="RefSeq" id="WP_377211335.1">
    <property type="nucleotide sequence ID" value="NZ_JBHTJV010000002.1"/>
</dbReference>
<keyword evidence="2" id="KW-0560">Oxidoreductase</keyword>
<dbReference type="SFLD" id="SFLDG01206">
    <property type="entry name" value="Xi.1"/>
    <property type="match status" value="1"/>
</dbReference>
<dbReference type="InterPro" id="IPR010987">
    <property type="entry name" value="Glutathione-S-Trfase_C-like"/>
</dbReference>
<dbReference type="Pfam" id="PF13410">
    <property type="entry name" value="GST_C_2"/>
    <property type="match status" value="1"/>
</dbReference>
<dbReference type="SUPFAM" id="SSF47616">
    <property type="entry name" value="GST C-terminal domain-like"/>
    <property type="match status" value="1"/>
</dbReference>
<keyword evidence="3" id="KW-1185">Reference proteome</keyword>
<name>A0ABW3FCF9_9HYPH</name>
<dbReference type="PROSITE" id="PS50405">
    <property type="entry name" value="GST_CTER"/>
    <property type="match status" value="1"/>
</dbReference>
<dbReference type="Gene3D" id="3.40.30.10">
    <property type="entry name" value="Glutaredoxin"/>
    <property type="match status" value="1"/>
</dbReference>
<sequence length="321" mass="36858">MFRGEWITDEGISAAPSGAFERSPSVLRSWVEPVSQGIIAQQSQYPAQANRYHLYVAWNCPWAHRTLLMRALKQLEDIVTVSVCAPRRTDQGWIFDRNAGYPDDLFDSEFLHELYSRSHRNYSGRVTVPILWDRETDTIVSNESADIVRMFGSVFNNCGGNDWDAYPVDLRAEIDLWNDRIHKNLNNGVYRAGFSESQEAYEKGFHDVFETLDALESHLADRQWLMGDELTEADARLFPTLARFDVAYFGAFKCNLRRLIDYPNLWDYARRLYNSPGVAATVRFDIYKQGYYSKSPKRNPNGIVPLGPDIDWSLPSTRGSS</sequence>
<dbReference type="CDD" id="cd03190">
    <property type="entry name" value="GST_C_Omega_like"/>
    <property type="match status" value="1"/>
</dbReference>
<dbReference type="SUPFAM" id="SSF52833">
    <property type="entry name" value="Thioredoxin-like"/>
    <property type="match status" value="1"/>
</dbReference>
<dbReference type="SFLD" id="SFLDG01148">
    <property type="entry name" value="Xi_(cytGST)"/>
    <property type="match status" value="1"/>
</dbReference>
<dbReference type="EC" id="1.8.5.-" evidence="2"/>
<dbReference type="EMBL" id="JBHTJV010000002">
    <property type="protein sequence ID" value="MFD0915388.1"/>
    <property type="molecule type" value="Genomic_DNA"/>
</dbReference>